<evidence type="ECO:0000313" key="4">
    <source>
        <dbReference type="EMBL" id="GAA2212913.1"/>
    </source>
</evidence>
<dbReference type="Proteomes" id="UP001499843">
    <property type="component" value="Unassembled WGS sequence"/>
</dbReference>
<evidence type="ECO:0000256" key="2">
    <source>
        <dbReference type="RuleBase" id="RU003749"/>
    </source>
</evidence>
<dbReference type="Gene3D" id="3.30.750.24">
    <property type="entry name" value="STAS domain"/>
    <property type="match status" value="1"/>
</dbReference>
<dbReference type="CDD" id="cd07043">
    <property type="entry name" value="STAS_anti-anti-sigma_factors"/>
    <property type="match status" value="1"/>
</dbReference>
<evidence type="ECO:0000259" key="3">
    <source>
        <dbReference type="PROSITE" id="PS50801"/>
    </source>
</evidence>
<dbReference type="EMBL" id="BAAAQX010000029">
    <property type="protein sequence ID" value="GAA2212913.1"/>
    <property type="molecule type" value="Genomic_DNA"/>
</dbReference>
<name>A0ABN3CU32_9ACTN</name>
<dbReference type="InterPro" id="IPR003658">
    <property type="entry name" value="Anti-sigma_ant"/>
</dbReference>
<feature type="domain" description="STAS" evidence="3">
    <location>
        <begin position="13"/>
        <end position="110"/>
    </location>
</feature>
<dbReference type="Pfam" id="PF01740">
    <property type="entry name" value="STAS"/>
    <property type="match status" value="1"/>
</dbReference>
<dbReference type="PANTHER" id="PTHR33495:SF2">
    <property type="entry name" value="ANTI-SIGMA FACTOR ANTAGONIST TM_1081-RELATED"/>
    <property type="match status" value="1"/>
</dbReference>
<evidence type="ECO:0000256" key="1">
    <source>
        <dbReference type="ARBA" id="ARBA00009013"/>
    </source>
</evidence>
<dbReference type="NCBIfam" id="TIGR00377">
    <property type="entry name" value="ant_ant_sig"/>
    <property type="match status" value="1"/>
</dbReference>
<protein>
    <recommendedName>
        <fullName evidence="2">Anti-sigma factor antagonist</fullName>
    </recommendedName>
</protein>
<evidence type="ECO:0000313" key="5">
    <source>
        <dbReference type="Proteomes" id="UP001499843"/>
    </source>
</evidence>
<accession>A0ABN3CU32</accession>
<sequence>MILTHRYLPRACVITIAGEVDSTTSGRLETYIDQVRRRLGEHLVIDATRLAFLDSSGLAVLLAAAALTRAAGADVHLAGPRPRVTRILEITGTHRAMSVHDHMTQALAAIERHGDADSPASA</sequence>
<organism evidence="4 5">
    <name type="scientific">Nonomuraea monospora</name>
    <dbReference type="NCBI Taxonomy" id="568818"/>
    <lineage>
        <taxon>Bacteria</taxon>
        <taxon>Bacillati</taxon>
        <taxon>Actinomycetota</taxon>
        <taxon>Actinomycetes</taxon>
        <taxon>Streptosporangiales</taxon>
        <taxon>Streptosporangiaceae</taxon>
        <taxon>Nonomuraea</taxon>
    </lineage>
</organism>
<proteinExistence type="inferred from homology"/>
<comment type="similarity">
    <text evidence="1 2">Belongs to the anti-sigma-factor antagonist family.</text>
</comment>
<dbReference type="SUPFAM" id="SSF52091">
    <property type="entry name" value="SpoIIaa-like"/>
    <property type="match status" value="1"/>
</dbReference>
<dbReference type="PANTHER" id="PTHR33495">
    <property type="entry name" value="ANTI-SIGMA FACTOR ANTAGONIST TM_1081-RELATED-RELATED"/>
    <property type="match status" value="1"/>
</dbReference>
<gene>
    <name evidence="4" type="ORF">GCM10009850_083750</name>
</gene>
<reference evidence="4 5" key="1">
    <citation type="journal article" date="2019" name="Int. J. Syst. Evol. Microbiol.">
        <title>The Global Catalogue of Microorganisms (GCM) 10K type strain sequencing project: providing services to taxonomists for standard genome sequencing and annotation.</title>
        <authorList>
            <consortium name="The Broad Institute Genomics Platform"/>
            <consortium name="The Broad Institute Genome Sequencing Center for Infectious Disease"/>
            <person name="Wu L."/>
            <person name="Ma J."/>
        </authorList>
    </citation>
    <scope>NUCLEOTIDE SEQUENCE [LARGE SCALE GENOMIC DNA]</scope>
    <source>
        <strain evidence="4 5">JCM 16114</strain>
    </source>
</reference>
<dbReference type="InterPro" id="IPR002645">
    <property type="entry name" value="STAS_dom"/>
</dbReference>
<keyword evidence="5" id="KW-1185">Reference proteome</keyword>
<dbReference type="RefSeq" id="WP_344487855.1">
    <property type="nucleotide sequence ID" value="NZ_BAAAQX010000029.1"/>
</dbReference>
<dbReference type="InterPro" id="IPR036513">
    <property type="entry name" value="STAS_dom_sf"/>
</dbReference>
<dbReference type="PROSITE" id="PS50801">
    <property type="entry name" value="STAS"/>
    <property type="match status" value="1"/>
</dbReference>
<comment type="caution">
    <text evidence="4">The sequence shown here is derived from an EMBL/GenBank/DDBJ whole genome shotgun (WGS) entry which is preliminary data.</text>
</comment>